<comment type="caution">
    <text evidence="2">The sequence shown here is derived from an EMBL/GenBank/DDBJ whole genome shotgun (WGS) entry which is preliminary data.</text>
</comment>
<dbReference type="AlphaFoldDB" id="A0A7W8JT43"/>
<proteinExistence type="predicted"/>
<organism evidence="2 3">
    <name type="scientific">Deinococcus humi</name>
    <dbReference type="NCBI Taxonomy" id="662880"/>
    <lineage>
        <taxon>Bacteria</taxon>
        <taxon>Thermotogati</taxon>
        <taxon>Deinococcota</taxon>
        <taxon>Deinococci</taxon>
        <taxon>Deinococcales</taxon>
        <taxon>Deinococcaceae</taxon>
        <taxon>Deinococcus</taxon>
    </lineage>
</organism>
<gene>
    <name evidence="2" type="ORF">HNQ08_001535</name>
</gene>
<keyword evidence="3" id="KW-1185">Reference proteome</keyword>
<dbReference type="EMBL" id="JACHFL010000003">
    <property type="protein sequence ID" value="MBB5362440.1"/>
    <property type="molecule type" value="Genomic_DNA"/>
</dbReference>
<dbReference type="InterPro" id="IPR011437">
    <property type="entry name" value="DUF1540"/>
</dbReference>
<dbReference type="Pfam" id="PF07561">
    <property type="entry name" value="DUF1540"/>
    <property type="match status" value="1"/>
</dbReference>
<accession>A0A7W8JT43</accession>
<evidence type="ECO:0000313" key="3">
    <source>
        <dbReference type="Proteomes" id="UP000552709"/>
    </source>
</evidence>
<evidence type="ECO:0000259" key="1">
    <source>
        <dbReference type="Pfam" id="PF07561"/>
    </source>
</evidence>
<protein>
    <recommendedName>
        <fullName evidence="1">DUF1540 domain-containing protein</fullName>
    </recommendedName>
</protein>
<sequence length="57" mass="6103">MNENTTVSRCDATSCRFNSDHKCTAGQIEVSMSADMAQCLTFSPSSDAQGKQPSAQQ</sequence>
<dbReference type="RefSeq" id="WP_184129359.1">
    <property type="nucleotide sequence ID" value="NZ_JACHFL010000003.1"/>
</dbReference>
<dbReference type="Proteomes" id="UP000552709">
    <property type="component" value="Unassembled WGS sequence"/>
</dbReference>
<name>A0A7W8JT43_9DEIO</name>
<evidence type="ECO:0000313" key="2">
    <source>
        <dbReference type="EMBL" id="MBB5362440.1"/>
    </source>
</evidence>
<reference evidence="2 3" key="1">
    <citation type="submission" date="2020-08" db="EMBL/GenBank/DDBJ databases">
        <title>Genomic Encyclopedia of Type Strains, Phase IV (KMG-IV): sequencing the most valuable type-strain genomes for metagenomic binning, comparative biology and taxonomic classification.</title>
        <authorList>
            <person name="Goeker M."/>
        </authorList>
    </citation>
    <scope>NUCLEOTIDE SEQUENCE [LARGE SCALE GENOMIC DNA]</scope>
    <source>
        <strain evidence="2 3">DSM 27939</strain>
    </source>
</reference>
<feature type="domain" description="DUF1540" evidence="1">
    <location>
        <begin position="9"/>
        <end position="42"/>
    </location>
</feature>